<dbReference type="Gene3D" id="3.30.20.10">
    <property type="entry name" value="Endochitinase, domain 2"/>
    <property type="match status" value="1"/>
</dbReference>
<dbReference type="PANTHER" id="PTHR22595:SF79">
    <property type="entry name" value="CHITINASE 12"/>
    <property type="match status" value="1"/>
</dbReference>
<evidence type="ECO:0000256" key="2">
    <source>
        <dbReference type="ARBA" id="ARBA00023157"/>
    </source>
</evidence>
<dbReference type="CDD" id="cd00325">
    <property type="entry name" value="chitinase_GH19"/>
    <property type="match status" value="1"/>
</dbReference>
<keyword evidence="5" id="KW-0732">Signal</keyword>
<reference evidence="7" key="1">
    <citation type="submission" date="2020-06" db="EMBL/GenBank/DDBJ databases">
        <title>WGS assembly of Ceratodon purpureus strain R40.</title>
        <authorList>
            <person name="Carey S.B."/>
            <person name="Jenkins J."/>
            <person name="Shu S."/>
            <person name="Lovell J.T."/>
            <person name="Sreedasyam A."/>
            <person name="Maumus F."/>
            <person name="Tiley G.P."/>
            <person name="Fernandez-Pozo N."/>
            <person name="Barry K."/>
            <person name="Chen C."/>
            <person name="Wang M."/>
            <person name="Lipzen A."/>
            <person name="Daum C."/>
            <person name="Saski C.A."/>
            <person name="Payton A.C."/>
            <person name="Mcbreen J.C."/>
            <person name="Conrad R.E."/>
            <person name="Kollar L.M."/>
            <person name="Olsson S."/>
            <person name="Huttunen S."/>
            <person name="Landis J.B."/>
            <person name="Wickett N.J."/>
            <person name="Johnson M.G."/>
            <person name="Rensing S.A."/>
            <person name="Grimwood J."/>
            <person name="Schmutz J."/>
            <person name="Mcdaniel S.F."/>
        </authorList>
    </citation>
    <scope>NUCLEOTIDE SEQUENCE</scope>
    <source>
        <strain evidence="7">R40</strain>
    </source>
</reference>
<dbReference type="PIRSF" id="PIRSF001060">
    <property type="entry name" value="Endochitinase"/>
    <property type="match status" value="1"/>
</dbReference>
<evidence type="ECO:0000256" key="3">
    <source>
        <dbReference type="PIRSR" id="PIRSR001060-1"/>
    </source>
</evidence>
<feature type="domain" description="Glycoside hydrolase family 19 catalytic" evidence="6">
    <location>
        <begin position="171"/>
        <end position="181"/>
    </location>
</feature>
<accession>A0A8T0G8K2</accession>
<dbReference type="SUPFAM" id="SSF53955">
    <property type="entry name" value="Lysozyme-like"/>
    <property type="match status" value="1"/>
</dbReference>
<dbReference type="InterPro" id="IPR000726">
    <property type="entry name" value="Glyco_hydro_19_cat"/>
</dbReference>
<dbReference type="Proteomes" id="UP000822688">
    <property type="component" value="Chromosome 12"/>
</dbReference>
<dbReference type="EMBL" id="CM026433">
    <property type="protein sequence ID" value="KAG0554228.1"/>
    <property type="molecule type" value="Genomic_DNA"/>
</dbReference>
<evidence type="ECO:0000313" key="7">
    <source>
        <dbReference type="EMBL" id="KAG0554228.1"/>
    </source>
</evidence>
<dbReference type="AlphaFoldDB" id="A0A8T0G8K2"/>
<dbReference type="InterPro" id="IPR016283">
    <property type="entry name" value="Glyco_hydro_19"/>
</dbReference>
<evidence type="ECO:0000256" key="1">
    <source>
        <dbReference type="ARBA" id="ARBA00022821"/>
    </source>
</evidence>
<protein>
    <recommendedName>
        <fullName evidence="6">Glycoside hydrolase family 19 catalytic domain-containing protein</fullName>
    </recommendedName>
</protein>
<evidence type="ECO:0000256" key="4">
    <source>
        <dbReference type="PIRSR" id="PIRSR001060-2"/>
    </source>
</evidence>
<dbReference type="InterPro" id="IPR023346">
    <property type="entry name" value="Lysozyme-like_dom_sf"/>
</dbReference>
<feature type="disulfide bond" evidence="4">
    <location>
        <begin position="207"/>
        <end position="243"/>
    </location>
</feature>
<evidence type="ECO:0000313" key="8">
    <source>
        <dbReference type="Proteomes" id="UP000822688"/>
    </source>
</evidence>
<keyword evidence="2 4" id="KW-1015">Disulfide bond</keyword>
<dbReference type="Pfam" id="PF00182">
    <property type="entry name" value="Glyco_hydro_19"/>
    <property type="match status" value="1"/>
</dbReference>
<sequence length="243" mass="27018">MTRNDLQHSFVAMAALVLVLVLLLQGASGQTEGSRWTSFVTQARFEKLFPLRNPFYTYDAFRAAASGRYPAFGNSGVGLDDRKRELAAFLANVYQETGGLKEIWEQNAKGFDYCKNDTADVRAKYPCAAGKAYIGRGPLQISWNYNYGDCGKALNLPLLTDPGRVASKPLIAFQTALWFWMSKGCHDAILRKSFSSTIRIINGGVECKPDAKAVGHQQMLNRVQYYKNFCTELSVDPGIDLEC</sequence>
<name>A0A8T0G8K2_CERPU</name>
<comment type="caution">
    <text evidence="7">The sequence shown here is derived from an EMBL/GenBank/DDBJ whole genome shotgun (WGS) entry which is preliminary data.</text>
</comment>
<feature type="chain" id="PRO_5035758427" description="Glycoside hydrolase family 19 catalytic domain-containing protein" evidence="5">
    <location>
        <begin position="30"/>
        <end position="243"/>
    </location>
</feature>
<evidence type="ECO:0000259" key="6">
    <source>
        <dbReference type="PROSITE" id="PS00774"/>
    </source>
</evidence>
<feature type="active site" description="Proton donor" evidence="3">
    <location>
        <position position="96"/>
    </location>
</feature>
<gene>
    <name evidence="7" type="ORF">KC19_12G074600</name>
</gene>
<dbReference type="GO" id="GO:0005975">
    <property type="term" value="P:carbohydrate metabolic process"/>
    <property type="evidence" value="ECO:0007669"/>
    <property type="project" value="InterPro"/>
</dbReference>
<dbReference type="GO" id="GO:0006032">
    <property type="term" value="P:chitin catabolic process"/>
    <property type="evidence" value="ECO:0007669"/>
    <property type="project" value="InterPro"/>
</dbReference>
<dbReference type="GO" id="GO:0050832">
    <property type="term" value="P:defense response to fungus"/>
    <property type="evidence" value="ECO:0007669"/>
    <property type="project" value="UniProtKB-ARBA"/>
</dbReference>
<dbReference type="PROSITE" id="PS00774">
    <property type="entry name" value="CHITINASE_19_2"/>
    <property type="match status" value="1"/>
</dbReference>
<proteinExistence type="predicted"/>
<dbReference type="Gene3D" id="1.10.530.10">
    <property type="match status" value="1"/>
</dbReference>
<dbReference type="FunFam" id="3.30.20.10:FF:000001">
    <property type="entry name" value="Endochitinase (Chitinase)"/>
    <property type="match status" value="1"/>
</dbReference>
<keyword evidence="1" id="KW-0611">Plant defense</keyword>
<dbReference type="GO" id="GO:0004568">
    <property type="term" value="F:chitinase activity"/>
    <property type="evidence" value="ECO:0007669"/>
    <property type="project" value="InterPro"/>
</dbReference>
<organism evidence="7 8">
    <name type="scientific">Ceratodon purpureus</name>
    <name type="common">Fire moss</name>
    <name type="synonym">Dicranum purpureum</name>
    <dbReference type="NCBI Taxonomy" id="3225"/>
    <lineage>
        <taxon>Eukaryota</taxon>
        <taxon>Viridiplantae</taxon>
        <taxon>Streptophyta</taxon>
        <taxon>Embryophyta</taxon>
        <taxon>Bryophyta</taxon>
        <taxon>Bryophytina</taxon>
        <taxon>Bryopsida</taxon>
        <taxon>Dicranidae</taxon>
        <taxon>Pseudoditrichales</taxon>
        <taxon>Ditrichaceae</taxon>
        <taxon>Ceratodon</taxon>
    </lineage>
</organism>
<dbReference type="PANTHER" id="PTHR22595">
    <property type="entry name" value="CHITINASE-RELATED"/>
    <property type="match status" value="1"/>
</dbReference>
<evidence type="ECO:0000256" key="5">
    <source>
        <dbReference type="SAM" id="SignalP"/>
    </source>
</evidence>
<dbReference type="GO" id="GO:0016998">
    <property type="term" value="P:cell wall macromolecule catabolic process"/>
    <property type="evidence" value="ECO:0007669"/>
    <property type="project" value="InterPro"/>
</dbReference>
<keyword evidence="8" id="KW-1185">Reference proteome</keyword>
<feature type="disulfide bond" evidence="4">
    <location>
        <begin position="114"/>
        <end position="127"/>
    </location>
</feature>
<feature type="signal peptide" evidence="5">
    <location>
        <begin position="1"/>
        <end position="29"/>
    </location>
</feature>